<dbReference type="HAMAP" id="MF_00378">
    <property type="entry name" value="Exonuc_7_L"/>
    <property type="match status" value="1"/>
</dbReference>
<dbReference type="RefSeq" id="WP_121825381.1">
    <property type="nucleotide sequence ID" value="NZ_CP157809.1"/>
</dbReference>
<comment type="similarity">
    <text evidence="5 6">Belongs to the XseA family.</text>
</comment>
<dbReference type="NCBIfam" id="TIGR00237">
    <property type="entry name" value="xseA"/>
    <property type="match status" value="1"/>
</dbReference>
<organism evidence="9 10">
    <name type="scientific">Streptomyces rapamycinicus</name>
    <dbReference type="NCBI Taxonomy" id="1226757"/>
    <lineage>
        <taxon>Bacteria</taxon>
        <taxon>Bacillati</taxon>
        <taxon>Actinomycetota</taxon>
        <taxon>Actinomycetes</taxon>
        <taxon>Kitasatosporales</taxon>
        <taxon>Streptomycetaceae</taxon>
        <taxon>Streptomyces</taxon>
        <taxon>Streptomyces violaceusniger group</taxon>
    </lineage>
</organism>
<accession>A0ABR6LKH2</accession>
<feature type="domain" description="OB-fold nucleic acid binding" evidence="8">
    <location>
        <begin position="12"/>
        <end position="106"/>
    </location>
</feature>
<protein>
    <recommendedName>
        <fullName evidence="5">Exodeoxyribonuclease 7 large subunit</fullName>
        <ecNumber evidence="5">3.1.11.6</ecNumber>
    </recommendedName>
    <alternativeName>
        <fullName evidence="5">Exodeoxyribonuclease VII large subunit</fullName>
        <shortName evidence="5">Exonuclease VII large subunit</shortName>
    </alternativeName>
</protein>
<gene>
    <name evidence="5" type="primary">xseA</name>
    <name evidence="9" type="ORF">BJY27_003801</name>
</gene>
<evidence type="ECO:0000256" key="5">
    <source>
        <dbReference type="HAMAP-Rule" id="MF_00378"/>
    </source>
</evidence>
<dbReference type="InterPro" id="IPR003753">
    <property type="entry name" value="Exonuc_VII_L"/>
</dbReference>
<evidence type="ECO:0000256" key="2">
    <source>
        <dbReference type="ARBA" id="ARBA00022722"/>
    </source>
</evidence>
<evidence type="ECO:0000256" key="4">
    <source>
        <dbReference type="ARBA" id="ARBA00022839"/>
    </source>
</evidence>
<reference evidence="9 10" key="1">
    <citation type="submission" date="2020-08" db="EMBL/GenBank/DDBJ databases">
        <title>Sequencing the genomes of 1000 actinobacteria strains.</title>
        <authorList>
            <person name="Klenk H.-P."/>
        </authorList>
    </citation>
    <scope>NUCLEOTIDE SEQUENCE [LARGE SCALE GENOMIC DNA]</scope>
    <source>
        <strain evidence="9 10">DSM 41530</strain>
    </source>
</reference>
<dbReference type="EMBL" id="JACHNG010000001">
    <property type="protein sequence ID" value="MBB4782840.1"/>
    <property type="molecule type" value="Genomic_DNA"/>
</dbReference>
<dbReference type="Pfam" id="PF02601">
    <property type="entry name" value="Exonuc_VII_L"/>
    <property type="match status" value="1"/>
</dbReference>
<dbReference type="InterPro" id="IPR025824">
    <property type="entry name" value="OB-fold_nuc-bd_dom"/>
</dbReference>
<dbReference type="CDD" id="cd04489">
    <property type="entry name" value="ExoVII_LU_OBF"/>
    <property type="match status" value="1"/>
</dbReference>
<dbReference type="Pfam" id="PF13742">
    <property type="entry name" value="tRNA_anti_2"/>
    <property type="match status" value="1"/>
</dbReference>
<dbReference type="PANTHER" id="PTHR30008:SF0">
    <property type="entry name" value="EXODEOXYRIBONUCLEASE 7 LARGE SUBUNIT"/>
    <property type="match status" value="1"/>
</dbReference>
<comment type="catalytic activity">
    <reaction evidence="5 6">
        <text>Exonucleolytic cleavage in either 5'- to 3'- or 3'- to 5'-direction to yield nucleoside 5'-phosphates.</text>
        <dbReference type="EC" id="3.1.11.6"/>
    </reaction>
</comment>
<evidence type="ECO:0000256" key="1">
    <source>
        <dbReference type="ARBA" id="ARBA00022490"/>
    </source>
</evidence>
<keyword evidence="3 5" id="KW-0378">Hydrolase</keyword>
<comment type="caution">
    <text evidence="9">The sequence shown here is derived from an EMBL/GenBank/DDBJ whole genome shotgun (WGS) entry which is preliminary data.</text>
</comment>
<sequence length="406" mass="44118">MAVNTSAEAPIPVGEVSRLIGGWIDRLGAIWVEGQITQLSRRPGAGVVFLTLRDPSYDISLTVTCFRAVFDKIADTVTEGARVVVHAKPEWYAPRGQLSLRAAEIRPVGVGELLARLEQLKKGLAAEGLFAADRKKPLPFLPQLIGLVCGRASAAERDVLENARLRWPAVRFEVRNVAVQGVHAVPQVIEAVKELDALPEVDVIVVARGGGSVEDLLPFSDEQLVRAVAACRTPVVSAIGHEPDSPLLDLVADLRASTPTDAAKKIVPDVGEELMRVQQLRERALRSVHGLLDREERGLAAALARPSMREPHRMVDEREERITAALERARRCLGHLLDRADSELTHTQARVVALSPAATLRRGYAVLQHPDGSVVRAAEEVAEGEELRARVSDGEFRVRVAVGPAE</sequence>
<comment type="subunit">
    <text evidence="5">Heterooligomer composed of large and small subunits.</text>
</comment>
<dbReference type="InterPro" id="IPR020579">
    <property type="entry name" value="Exonuc_VII_lsu_C"/>
</dbReference>
<dbReference type="PANTHER" id="PTHR30008">
    <property type="entry name" value="EXODEOXYRIBONUCLEASE 7 LARGE SUBUNIT"/>
    <property type="match status" value="1"/>
</dbReference>
<evidence type="ECO:0000313" key="9">
    <source>
        <dbReference type="EMBL" id="MBB4782840.1"/>
    </source>
</evidence>
<dbReference type="GO" id="GO:0008855">
    <property type="term" value="F:exodeoxyribonuclease VII activity"/>
    <property type="evidence" value="ECO:0007669"/>
    <property type="project" value="UniProtKB-EC"/>
</dbReference>
<keyword evidence="1 5" id="KW-0963">Cytoplasm</keyword>
<evidence type="ECO:0000259" key="7">
    <source>
        <dbReference type="Pfam" id="PF02601"/>
    </source>
</evidence>
<keyword evidence="4 5" id="KW-0269">Exonuclease</keyword>
<evidence type="ECO:0000256" key="6">
    <source>
        <dbReference type="RuleBase" id="RU004355"/>
    </source>
</evidence>
<feature type="domain" description="Exonuclease VII large subunit C-terminal" evidence="7">
    <location>
        <begin position="129"/>
        <end position="331"/>
    </location>
</feature>
<keyword evidence="10" id="KW-1185">Reference proteome</keyword>
<evidence type="ECO:0000313" key="10">
    <source>
        <dbReference type="Proteomes" id="UP000530530"/>
    </source>
</evidence>
<proteinExistence type="inferred from homology"/>
<evidence type="ECO:0000256" key="3">
    <source>
        <dbReference type="ARBA" id="ARBA00022801"/>
    </source>
</evidence>
<comment type="subcellular location">
    <subcellularLocation>
        <location evidence="5 6">Cytoplasm</location>
    </subcellularLocation>
</comment>
<keyword evidence="2 5" id="KW-0540">Nuclease</keyword>
<dbReference type="EC" id="3.1.11.6" evidence="5"/>
<name>A0ABR6LKH2_9ACTN</name>
<evidence type="ECO:0000259" key="8">
    <source>
        <dbReference type="Pfam" id="PF13742"/>
    </source>
</evidence>
<dbReference type="Proteomes" id="UP000530530">
    <property type="component" value="Unassembled WGS sequence"/>
</dbReference>
<comment type="function">
    <text evidence="5">Bidirectionally degrades single-stranded DNA into large acid-insoluble oligonucleotides, which are then degraded further into small acid-soluble oligonucleotides.</text>
</comment>